<name>A0A3B1ACK4_9ZZZZ</name>
<dbReference type="GO" id="GO:0005886">
    <property type="term" value="C:plasma membrane"/>
    <property type="evidence" value="ECO:0007669"/>
    <property type="project" value="TreeGrafter"/>
</dbReference>
<proteinExistence type="predicted"/>
<protein>
    <submittedName>
        <fullName evidence="7">Type IV fimbrial assembly, ATPase PilB</fullName>
    </submittedName>
</protein>
<dbReference type="FunFam" id="3.40.50.300:FF:000398">
    <property type="entry name" value="Type IV pilus assembly ATPase PilB"/>
    <property type="match status" value="1"/>
</dbReference>
<organism evidence="7">
    <name type="scientific">hydrothermal vent metagenome</name>
    <dbReference type="NCBI Taxonomy" id="652676"/>
    <lineage>
        <taxon>unclassified sequences</taxon>
        <taxon>metagenomes</taxon>
        <taxon>ecological metagenomes</taxon>
    </lineage>
</organism>
<dbReference type="SUPFAM" id="SSF160246">
    <property type="entry name" value="EspE N-terminal domain-like"/>
    <property type="match status" value="1"/>
</dbReference>
<feature type="region of interest" description="Disordered" evidence="5">
    <location>
        <begin position="153"/>
        <end position="183"/>
    </location>
</feature>
<dbReference type="PANTHER" id="PTHR30258:SF1">
    <property type="entry name" value="PROTEIN TRANSPORT PROTEIN HOFB HOMOLOG"/>
    <property type="match status" value="1"/>
</dbReference>
<dbReference type="AlphaFoldDB" id="A0A3B1ACK4"/>
<keyword evidence="4" id="KW-0067">ATP-binding</keyword>
<dbReference type="GO" id="GO:0009297">
    <property type="term" value="P:pilus assembly"/>
    <property type="evidence" value="ECO:0007669"/>
    <property type="project" value="InterPro"/>
</dbReference>
<dbReference type="InterPro" id="IPR027417">
    <property type="entry name" value="P-loop_NTPase"/>
</dbReference>
<dbReference type="FunFam" id="3.30.450.90:FF:000001">
    <property type="entry name" value="Type II secretion system ATPase GspE"/>
    <property type="match status" value="1"/>
</dbReference>
<feature type="domain" description="Bacterial type II secretion system protein E" evidence="6">
    <location>
        <begin position="390"/>
        <end position="404"/>
    </location>
</feature>
<dbReference type="Gene3D" id="3.30.300.160">
    <property type="entry name" value="Type II secretion system, protein E, N-terminal domain"/>
    <property type="match status" value="1"/>
</dbReference>
<evidence type="ECO:0000313" key="7">
    <source>
        <dbReference type="EMBL" id="VAW90466.1"/>
    </source>
</evidence>
<dbReference type="GO" id="GO:0016887">
    <property type="term" value="F:ATP hydrolysis activity"/>
    <property type="evidence" value="ECO:0007669"/>
    <property type="project" value="InterPro"/>
</dbReference>
<dbReference type="Gene3D" id="3.40.50.300">
    <property type="entry name" value="P-loop containing nucleotide triphosphate hydrolases"/>
    <property type="match status" value="1"/>
</dbReference>
<dbReference type="InterPro" id="IPR001482">
    <property type="entry name" value="T2SS/T4SS_dom"/>
</dbReference>
<reference evidence="7" key="1">
    <citation type="submission" date="2018-06" db="EMBL/GenBank/DDBJ databases">
        <authorList>
            <person name="Zhirakovskaya E."/>
        </authorList>
    </citation>
    <scope>NUCLEOTIDE SEQUENCE</scope>
</reference>
<dbReference type="EMBL" id="UOFQ01000194">
    <property type="protein sequence ID" value="VAW90466.1"/>
    <property type="molecule type" value="Genomic_DNA"/>
</dbReference>
<dbReference type="Gene3D" id="3.30.450.90">
    <property type="match status" value="1"/>
</dbReference>
<sequence length="572" mass="62758">MSTPSTSTNLSGLARRLVLDGLLEEDKAIEAYEQAAKNKTPLVRYLVEKELLDSSAIAHAAAQEFGTPIFDLNSMDLESAATKLVDHKMILKHNALPLFKRGNRLFIAVSDPTNQDALDEFKFNVGANAEAILVEEDKLAKIIETVLNEQDTSMEDLDDTDLDDIDISSGEEDTTGEDGDETEVDDTPVVRFVNKVLLDAINKGASDLHFEPYEKVYRVRFRIDGILQEVANPPIALVRKISARIKVLSQLDISERRVPQDGRMKMKLSKTRAIDFRVSTCPTLFGEKIVMRILDPSSAQLGIDALGYEEDQKKLFMEAIHKPYGMVLVTGPTGSGKTVSLYTALNILNTDDRNISTAEDPVEISLSGINQVNVNPKAGLTFPTALKAFLRQDPDIIMVGEIRDIETGEIAIKAAQTGHFVLSTLHTNDAPQTLTRLINMGIAPFNIASAVSLIIAQRLGRRLCNKCKQQLDLPKEALLKEGFKEEELNDLTIYGPVGCDQCNGGYKGRVGIYQVMPISEAMGKLIMEGGNAIQLADLAKAEGVNDLHASGLIKIRQGILSLEELNRIVTAD</sequence>
<dbReference type="PANTHER" id="PTHR30258">
    <property type="entry name" value="TYPE II SECRETION SYSTEM PROTEIN GSPE-RELATED"/>
    <property type="match status" value="1"/>
</dbReference>
<evidence type="ECO:0000256" key="2">
    <source>
        <dbReference type="ARBA" id="ARBA00022490"/>
    </source>
</evidence>
<dbReference type="Pfam" id="PF05157">
    <property type="entry name" value="MshEN"/>
    <property type="match status" value="1"/>
</dbReference>
<evidence type="ECO:0000256" key="5">
    <source>
        <dbReference type="SAM" id="MobiDB-lite"/>
    </source>
</evidence>
<dbReference type="CDD" id="cd01129">
    <property type="entry name" value="PulE-GspE-like"/>
    <property type="match status" value="1"/>
</dbReference>
<keyword evidence="3" id="KW-0547">Nucleotide-binding</keyword>
<evidence type="ECO:0000256" key="1">
    <source>
        <dbReference type="ARBA" id="ARBA00004496"/>
    </source>
</evidence>
<evidence type="ECO:0000259" key="6">
    <source>
        <dbReference type="PROSITE" id="PS00662"/>
    </source>
</evidence>
<accession>A0A3B1ACK4</accession>
<keyword evidence="2" id="KW-0963">Cytoplasm</keyword>
<dbReference type="InterPro" id="IPR007831">
    <property type="entry name" value="T2SS_GspE_N"/>
</dbReference>
<comment type="subcellular location">
    <subcellularLocation>
        <location evidence="1">Cytoplasm</location>
    </subcellularLocation>
</comment>
<gene>
    <name evidence="7" type="ORF">MNBD_GAMMA17-686</name>
</gene>
<dbReference type="GO" id="GO:0005524">
    <property type="term" value="F:ATP binding"/>
    <property type="evidence" value="ECO:0007669"/>
    <property type="project" value="UniProtKB-KW"/>
</dbReference>
<dbReference type="GO" id="GO:0005737">
    <property type="term" value="C:cytoplasm"/>
    <property type="evidence" value="ECO:0007669"/>
    <property type="project" value="UniProtKB-SubCell"/>
</dbReference>
<evidence type="ECO:0000256" key="3">
    <source>
        <dbReference type="ARBA" id="ARBA00022741"/>
    </source>
</evidence>
<evidence type="ECO:0000256" key="4">
    <source>
        <dbReference type="ARBA" id="ARBA00022840"/>
    </source>
</evidence>
<dbReference type="InterPro" id="IPR013374">
    <property type="entry name" value="ATPase_typ4_pilus-assembl_PilB"/>
</dbReference>
<dbReference type="SUPFAM" id="SSF52540">
    <property type="entry name" value="P-loop containing nucleoside triphosphate hydrolases"/>
    <property type="match status" value="1"/>
</dbReference>
<dbReference type="NCBIfam" id="TIGR02538">
    <property type="entry name" value="type_IV_pilB"/>
    <property type="match status" value="1"/>
</dbReference>
<dbReference type="Pfam" id="PF00437">
    <property type="entry name" value="T2SSE"/>
    <property type="match status" value="1"/>
</dbReference>
<dbReference type="InterPro" id="IPR037257">
    <property type="entry name" value="T2SS_E_N_sf"/>
</dbReference>
<dbReference type="PROSITE" id="PS00662">
    <property type="entry name" value="T2SP_E"/>
    <property type="match status" value="1"/>
</dbReference>